<keyword evidence="2" id="KW-1185">Reference proteome</keyword>
<protein>
    <submittedName>
        <fullName evidence="1">Uncharacterized protein</fullName>
    </submittedName>
</protein>
<evidence type="ECO:0000313" key="1">
    <source>
        <dbReference type="EMBL" id="BEQ12860.1"/>
    </source>
</evidence>
<organism evidence="1 2">
    <name type="scientific">Pseudomonas phage Ep4</name>
    <dbReference type="NCBI Taxonomy" id="3057492"/>
    <lineage>
        <taxon>Viruses</taxon>
        <taxon>Duplodnaviria</taxon>
        <taxon>Heunggongvirae</taxon>
        <taxon>Uroviricota</taxon>
        <taxon>Caudoviricetes</taxon>
        <taxon>Autographivirales</taxon>
        <taxon>Autoscriptoviridae</taxon>
        <taxon>Corkvirinae</taxon>
        <taxon>Actinidiaevirus</taxon>
        <taxon>Actinidiaevirus Ep4</taxon>
    </lineage>
</organism>
<accession>A0AAU9ESR8</accession>
<evidence type="ECO:0000313" key="2">
    <source>
        <dbReference type="Proteomes" id="UP001304640"/>
    </source>
</evidence>
<proteinExistence type="predicted"/>
<dbReference type="EMBL" id="LC776701">
    <property type="protein sequence ID" value="BEQ12860.1"/>
    <property type="molecule type" value="Genomic_DNA"/>
</dbReference>
<dbReference type="Proteomes" id="UP001304640">
    <property type="component" value="Segment"/>
</dbReference>
<reference evidence="1 2" key="1">
    <citation type="submission" date="2023-07" db="EMBL/GenBank/DDBJ databases">
        <title>Complete genome sequence of Pseudomonas phage Ep4.</title>
        <authorList>
            <person name="Aono M."/>
            <person name="Yagi H."/>
            <person name="Kobayashi K."/>
        </authorList>
    </citation>
    <scope>NUCLEOTIDE SEQUENCE [LARGE SCALE GENOMIC DNA]</scope>
    <source>
        <strain evidence="1 2">Ep4</strain>
    </source>
</reference>
<sequence>MSKFLVGLLAGCLGVLVVTATLSTIEASKASHKAVQKLPEGTAIGKVGNGSTLYVFHDNEAGNTCYIVDDGAWALLQVSLAFQCDH</sequence>
<gene>
    <name evidence="1" type="ORF">Ep4_001</name>
</gene>
<name>A0AAU9ESR8_9CAUD</name>